<feature type="transmembrane region" description="Helical" evidence="4">
    <location>
        <begin position="24"/>
        <end position="42"/>
    </location>
</feature>
<evidence type="ECO:0000256" key="2">
    <source>
        <dbReference type="ARBA" id="ARBA00022723"/>
    </source>
</evidence>
<dbReference type="NCBIfam" id="TIGR01230">
    <property type="entry name" value="agmatinase"/>
    <property type="match status" value="1"/>
</dbReference>
<dbReference type="PANTHER" id="PTHR11358">
    <property type="entry name" value="ARGINASE/AGMATINASE"/>
    <property type="match status" value="1"/>
</dbReference>
<evidence type="ECO:0000256" key="3">
    <source>
        <dbReference type="ARBA" id="ARBA00022801"/>
    </source>
</evidence>
<dbReference type="Proteomes" id="UP001466331">
    <property type="component" value="Unassembled WGS sequence"/>
</dbReference>
<evidence type="ECO:0000313" key="5">
    <source>
        <dbReference type="EMBL" id="MEM5947524.1"/>
    </source>
</evidence>
<keyword evidence="4" id="KW-0472">Membrane</keyword>
<dbReference type="Gene3D" id="3.40.800.10">
    <property type="entry name" value="Ureohydrolase domain"/>
    <property type="match status" value="1"/>
</dbReference>
<keyword evidence="4" id="KW-1133">Transmembrane helix</keyword>
<evidence type="ECO:0000256" key="4">
    <source>
        <dbReference type="SAM" id="Phobius"/>
    </source>
</evidence>
<proteinExistence type="inferred from homology"/>
<comment type="similarity">
    <text evidence="1">Belongs to the arginase family. Agmatinase subfamily.</text>
</comment>
<comment type="caution">
    <text evidence="5">The sequence shown here is derived from an EMBL/GenBank/DDBJ whole genome shotgun (WGS) entry which is preliminary data.</text>
</comment>
<keyword evidence="2" id="KW-0479">Metal-binding</keyword>
<gene>
    <name evidence="5" type="primary">speB</name>
    <name evidence="5" type="ORF">WKV44_03100</name>
</gene>
<dbReference type="Pfam" id="PF00491">
    <property type="entry name" value="Arginase"/>
    <property type="match status" value="1"/>
</dbReference>
<dbReference type="PANTHER" id="PTHR11358:SF26">
    <property type="entry name" value="GUANIDINO ACID HYDROLASE, MITOCHONDRIAL"/>
    <property type="match status" value="1"/>
</dbReference>
<dbReference type="PROSITE" id="PS51409">
    <property type="entry name" value="ARGINASE_2"/>
    <property type="match status" value="1"/>
</dbReference>
<evidence type="ECO:0000313" key="6">
    <source>
        <dbReference type="Proteomes" id="UP001466331"/>
    </source>
</evidence>
<dbReference type="CDD" id="cd11593">
    <property type="entry name" value="Agmatinase-like_2"/>
    <property type="match status" value="1"/>
</dbReference>
<dbReference type="InterPro" id="IPR005925">
    <property type="entry name" value="Agmatinase-rel"/>
</dbReference>
<dbReference type="SUPFAM" id="SSF52768">
    <property type="entry name" value="Arginase/deacetylase"/>
    <property type="match status" value="1"/>
</dbReference>
<sequence>MAYTCNYTLNLGALCIVEQSHSPVGLVLLMIASYFFFILLIFDETMFARLVMPHFLYTETDNAPIEKALFSVIPVPYEKTVSYGAGTAAAPGAIIEASGQLEAWDGRSIPSDRGINTQEEVRASEPEEMIELVSERIKLCFSHSSVPVVIGGEHSVSCGVWKAIAETYGAGEIGIVQIDAHADLRDSYQGTRYSHACAIRRACDYDFSVYQAGVRSISYDEVLFRKSYPNIKWADAQDIRRKRASLDIDELFPDKVYITIDVDGFDPSVFRETGTPEPGGLMWYEVLFFIERIARSREIVGFDVVELAPHRGSHVEAFAAARLIHDIMGIIVRSKKTI</sequence>
<keyword evidence="6" id="KW-1185">Reference proteome</keyword>
<dbReference type="RefSeq" id="WP_420068972.1">
    <property type="nucleotide sequence ID" value="NZ_JBCHKQ010000001.1"/>
</dbReference>
<dbReference type="GO" id="GO:0008783">
    <property type="term" value="F:agmatinase activity"/>
    <property type="evidence" value="ECO:0007669"/>
    <property type="project" value="UniProtKB-EC"/>
</dbReference>
<evidence type="ECO:0000256" key="1">
    <source>
        <dbReference type="ARBA" id="ARBA00009227"/>
    </source>
</evidence>
<reference evidence="5 6" key="1">
    <citation type="submission" date="2024-03" db="EMBL/GenBank/DDBJ databases">
        <title>Ignisphaera cupida sp. nov., a hyperthermophilic hydrolytic archaeon from a hot spring of Kamchatka, and proposal of Ignisphaeraceae fam. nov.</title>
        <authorList>
            <person name="Podosokorskaya O.A."/>
            <person name="Elcheninov A.G."/>
            <person name="Maltseva A.I."/>
            <person name="Zayulina K.S."/>
            <person name="Novikov A."/>
            <person name="Merkel A.Y."/>
        </authorList>
    </citation>
    <scope>NUCLEOTIDE SEQUENCE [LARGE SCALE GENOMIC DNA]</scope>
    <source>
        <strain evidence="5 6">38H-sp</strain>
    </source>
</reference>
<accession>A0ABU9UA28</accession>
<dbReference type="InterPro" id="IPR006035">
    <property type="entry name" value="Ureohydrolase"/>
</dbReference>
<dbReference type="EC" id="3.5.3.11" evidence="5"/>
<dbReference type="InterPro" id="IPR023696">
    <property type="entry name" value="Ureohydrolase_dom_sf"/>
</dbReference>
<dbReference type="PIRSF" id="PIRSF036979">
    <property type="entry name" value="Arginase"/>
    <property type="match status" value="1"/>
</dbReference>
<organism evidence="5 6">
    <name type="scientific">Rarispira pelagica</name>
    <dbReference type="NCBI Taxonomy" id="3141764"/>
    <lineage>
        <taxon>Bacteria</taxon>
        <taxon>Pseudomonadati</taxon>
        <taxon>Spirochaetota</taxon>
        <taxon>Spirochaetia</taxon>
        <taxon>Winmispirales</taxon>
        <taxon>Winmispiraceae</taxon>
        <taxon>Rarispira</taxon>
    </lineage>
</organism>
<keyword evidence="4" id="KW-0812">Transmembrane</keyword>
<dbReference type="EMBL" id="JBCHKQ010000001">
    <property type="protein sequence ID" value="MEM5947524.1"/>
    <property type="molecule type" value="Genomic_DNA"/>
</dbReference>
<keyword evidence="3 5" id="KW-0378">Hydrolase</keyword>
<name>A0ABU9UA28_9SPIR</name>
<protein>
    <submittedName>
        <fullName evidence="5">Agmatinase</fullName>
        <ecNumber evidence="5">3.5.3.11</ecNumber>
    </submittedName>
</protein>